<evidence type="ECO:0000313" key="2">
    <source>
        <dbReference type="EMBL" id="MFD2110647.1"/>
    </source>
</evidence>
<gene>
    <name evidence="2" type="ORF">ACFSJC_02185</name>
</gene>
<dbReference type="Pfam" id="PF10006">
    <property type="entry name" value="DUF2249"/>
    <property type="match status" value="1"/>
</dbReference>
<dbReference type="Proteomes" id="UP001597337">
    <property type="component" value="Unassembled WGS sequence"/>
</dbReference>
<accession>A0ABW4Y3C1</accession>
<evidence type="ECO:0000259" key="1">
    <source>
        <dbReference type="Pfam" id="PF10006"/>
    </source>
</evidence>
<feature type="domain" description="DUF2249" evidence="1">
    <location>
        <begin position="10"/>
        <end position="74"/>
    </location>
</feature>
<proteinExistence type="predicted"/>
<protein>
    <submittedName>
        <fullName evidence="2">DUF2249 domain-containing protein</fullName>
    </submittedName>
</protein>
<reference evidence="3" key="1">
    <citation type="journal article" date="2019" name="Int. J. Syst. Evol. Microbiol.">
        <title>The Global Catalogue of Microorganisms (GCM) 10K type strain sequencing project: providing services to taxonomists for standard genome sequencing and annotation.</title>
        <authorList>
            <consortium name="The Broad Institute Genomics Platform"/>
            <consortium name="The Broad Institute Genome Sequencing Center for Infectious Disease"/>
            <person name="Wu L."/>
            <person name="Ma J."/>
        </authorList>
    </citation>
    <scope>NUCLEOTIDE SEQUENCE [LARGE SCALE GENOMIC DNA]</scope>
    <source>
        <strain evidence="3">KACC 12597</strain>
    </source>
</reference>
<organism evidence="2 3">
    <name type="scientific">Thiorhodococcus fuscus</name>
    <dbReference type="NCBI Taxonomy" id="527200"/>
    <lineage>
        <taxon>Bacteria</taxon>
        <taxon>Pseudomonadati</taxon>
        <taxon>Pseudomonadota</taxon>
        <taxon>Gammaproteobacteria</taxon>
        <taxon>Chromatiales</taxon>
        <taxon>Chromatiaceae</taxon>
        <taxon>Thiorhodococcus</taxon>
    </lineage>
</organism>
<dbReference type="EMBL" id="JBHUHX010000004">
    <property type="protein sequence ID" value="MFD2110647.1"/>
    <property type="molecule type" value="Genomic_DNA"/>
</dbReference>
<dbReference type="SUPFAM" id="SSF64307">
    <property type="entry name" value="SirA-like"/>
    <property type="match status" value="1"/>
</dbReference>
<keyword evidence="3" id="KW-1185">Reference proteome</keyword>
<dbReference type="RefSeq" id="WP_386022545.1">
    <property type="nucleotide sequence ID" value="NZ_JBHUHX010000004.1"/>
</dbReference>
<dbReference type="InterPro" id="IPR036868">
    <property type="entry name" value="TusA-like_sf"/>
</dbReference>
<dbReference type="InterPro" id="IPR018720">
    <property type="entry name" value="DUF2249"/>
</dbReference>
<evidence type="ECO:0000313" key="3">
    <source>
        <dbReference type="Proteomes" id="UP001597337"/>
    </source>
</evidence>
<name>A0ABW4Y3C1_9GAMM</name>
<comment type="caution">
    <text evidence="2">The sequence shown here is derived from an EMBL/GenBank/DDBJ whole genome shotgun (WGS) entry which is preliminary data.</text>
</comment>
<sequence length="91" mass="10380">MSEPPVVPQVLDVSRLAPPAPLERVLDALADLPPGRPLWVLHRREPFPLYDLLRRMGYGWRTLGEDPRVEILIWPLANPPSQADLAWRIPC</sequence>